<proteinExistence type="predicted"/>
<evidence type="ECO:0000256" key="2">
    <source>
        <dbReference type="ARBA" id="ARBA00022692"/>
    </source>
</evidence>
<feature type="transmembrane region" description="Helical" evidence="5">
    <location>
        <begin position="279"/>
        <end position="301"/>
    </location>
</feature>
<gene>
    <name evidence="6" type="ORF">DXN05_21810</name>
</gene>
<keyword evidence="4 5" id="KW-0472">Membrane</keyword>
<dbReference type="EMBL" id="QTJU01000012">
    <property type="protein sequence ID" value="RFM25975.1"/>
    <property type="molecule type" value="Genomic_DNA"/>
</dbReference>
<dbReference type="Gene3D" id="1.20.1250.20">
    <property type="entry name" value="MFS general substrate transporter like domains"/>
    <property type="match status" value="2"/>
</dbReference>
<organism evidence="6 7">
    <name type="scientific">Deminuibacter soli</name>
    <dbReference type="NCBI Taxonomy" id="2291815"/>
    <lineage>
        <taxon>Bacteria</taxon>
        <taxon>Pseudomonadati</taxon>
        <taxon>Bacteroidota</taxon>
        <taxon>Chitinophagia</taxon>
        <taxon>Chitinophagales</taxon>
        <taxon>Chitinophagaceae</taxon>
        <taxon>Deminuibacter</taxon>
    </lineage>
</organism>
<dbReference type="RefSeq" id="WP_116849423.1">
    <property type="nucleotide sequence ID" value="NZ_QTJU01000012.1"/>
</dbReference>
<feature type="transmembrane region" description="Helical" evidence="5">
    <location>
        <begin position="83"/>
        <end position="102"/>
    </location>
</feature>
<feature type="transmembrane region" description="Helical" evidence="5">
    <location>
        <begin position="140"/>
        <end position="165"/>
    </location>
</feature>
<feature type="transmembrane region" description="Helical" evidence="5">
    <location>
        <begin position="361"/>
        <end position="381"/>
    </location>
</feature>
<keyword evidence="3 5" id="KW-1133">Transmembrane helix</keyword>
<protein>
    <submittedName>
        <fullName evidence="6">MFS transporter</fullName>
    </submittedName>
</protein>
<evidence type="ECO:0000256" key="5">
    <source>
        <dbReference type="SAM" id="Phobius"/>
    </source>
</evidence>
<dbReference type="InterPro" id="IPR051788">
    <property type="entry name" value="MFS_Transporter"/>
</dbReference>
<comment type="subcellular location">
    <subcellularLocation>
        <location evidence="1">Membrane</location>
        <topology evidence="1">Multi-pass membrane protein</topology>
    </subcellularLocation>
</comment>
<feature type="transmembrane region" description="Helical" evidence="5">
    <location>
        <begin position="57"/>
        <end position="76"/>
    </location>
</feature>
<dbReference type="InterPro" id="IPR036259">
    <property type="entry name" value="MFS_trans_sf"/>
</dbReference>
<dbReference type="OrthoDB" id="9809599at2"/>
<dbReference type="AlphaFoldDB" id="A0A3E1NDB3"/>
<dbReference type="Proteomes" id="UP000261284">
    <property type="component" value="Unassembled WGS sequence"/>
</dbReference>
<dbReference type="InterPro" id="IPR011701">
    <property type="entry name" value="MFS"/>
</dbReference>
<dbReference type="GO" id="GO:0016020">
    <property type="term" value="C:membrane"/>
    <property type="evidence" value="ECO:0007669"/>
    <property type="project" value="UniProtKB-SubCell"/>
</dbReference>
<feature type="transmembrane region" description="Helical" evidence="5">
    <location>
        <begin position="336"/>
        <end position="355"/>
    </location>
</feature>
<feature type="transmembrane region" description="Helical" evidence="5">
    <location>
        <begin position="307"/>
        <end position="324"/>
    </location>
</feature>
<dbReference type="SUPFAM" id="SSF103473">
    <property type="entry name" value="MFS general substrate transporter"/>
    <property type="match status" value="1"/>
</dbReference>
<dbReference type="PANTHER" id="PTHR23514">
    <property type="entry name" value="BYPASS OF STOP CODON PROTEIN 6"/>
    <property type="match status" value="1"/>
</dbReference>
<name>A0A3E1NDB3_9BACT</name>
<evidence type="ECO:0000256" key="3">
    <source>
        <dbReference type="ARBA" id="ARBA00022989"/>
    </source>
</evidence>
<comment type="caution">
    <text evidence="6">The sequence shown here is derived from an EMBL/GenBank/DDBJ whole genome shotgun (WGS) entry which is preliminary data.</text>
</comment>
<accession>A0A3E1NDB3</accession>
<dbReference type="GO" id="GO:0022857">
    <property type="term" value="F:transmembrane transporter activity"/>
    <property type="evidence" value="ECO:0007669"/>
    <property type="project" value="InterPro"/>
</dbReference>
<sequence length="387" mass="41296">MFSHLVFASKNYSAALRTRVAVAVFFFISGFTLASWASRIPSLQQQLHLNNAELGTLLFAMPLGLLLTLPFTGILLSRISSRYIMLGGALLYAVLLPVLGLVQHSWQLGVILFLFGSSRNFLNIAVNAQSVGVQQLYNKSIIASFHGIWSVAGFSAAALGTYMLSANVSPLYHFLVVGAATLIMIAFSFGDTLKQDVPSSGKKPILVLPDRPLLKLGLVAFCSMAVEGTMYDWSVIYFQHEVKGAAGHIGLGYTVYMCAMAAARFAGDKLVNKYGVKKLLQLSGLLVAAGLGIAVAFPYFYAAMAGFILTGFGISCVIPMVFAVSGKNTRLSPGHAIAGVSIVSYIGFLLVPPMMGYVAEAINLRVAFGIIVCSGIGITFFSSKIAK</sequence>
<dbReference type="CDD" id="cd17393">
    <property type="entry name" value="MFS_MosC_like"/>
    <property type="match status" value="1"/>
</dbReference>
<reference evidence="6 7" key="1">
    <citation type="submission" date="2018-08" db="EMBL/GenBank/DDBJ databases">
        <title>Chitinophagaceae sp. K23C18032701, a novel bacterium isolated from forest soil.</title>
        <authorList>
            <person name="Wang C."/>
        </authorList>
    </citation>
    <scope>NUCLEOTIDE SEQUENCE [LARGE SCALE GENOMIC DNA]</scope>
    <source>
        <strain evidence="6 7">K23C18032701</strain>
    </source>
</reference>
<evidence type="ECO:0000313" key="6">
    <source>
        <dbReference type="EMBL" id="RFM25975.1"/>
    </source>
</evidence>
<evidence type="ECO:0000313" key="7">
    <source>
        <dbReference type="Proteomes" id="UP000261284"/>
    </source>
</evidence>
<feature type="transmembrane region" description="Helical" evidence="5">
    <location>
        <begin position="171"/>
        <end position="193"/>
    </location>
</feature>
<keyword evidence="2 5" id="KW-0812">Transmembrane</keyword>
<dbReference type="Pfam" id="PF07690">
    <property type="entry name" value="MFS_1"/>
    <property type="match status" value="1"/>
</dbReference>
<feature type="transmembrane region" description="Helical" evidence="5">
    <location>
        <begin position="245"/>
        <end position="267"/>
    </location>
</feature>
<keyword evidence="7" id="KW-1185">Reference proteome</keyword>
<evidence type="ECO:0000256" key="4">
    <source>
        <dbReference type="ARBA" id="ARBA00023136"/>
    </source>
</evidence>
<feature type="transmembrane region" description="Helical" evidence="5">
    <location>
        <begin position="20"/>
        <end position="37"/>
    </location>
</feature>
<dbReference type="PANTHER" id="PTHR23514:SF13">
    <property type="entry name" value="INNER MEMBRANE PROTEIN YBJJ"/>
    <property type="match status" value="1"/>
</dbReference>
<evidence type="ECO:0000256" key="1">
    <source>
        <dbReference type="ARBA" id="ARBA00004141"/>
    </source>
</evidence>